<dbReference type="InParanoid" id="A7RY07"/>
<protein>
    <recommendedName>
        <fullName evidence="11">G-protein coupled receptors family 1 profile domain-containing protein</fullName>
    </recommendedName>
</protein>
<keyword evidence="4 10" id="KW-1133">Transmembrane helix</keyword>
<dbReference type="GO" id="GO:0005886">
    <property type="term" value="C:plasma membrane"/>
    <property type="evidence" value="ECO:0000318"/>
    <property type="project" value="GO_Central"/>
</dbReference>
<evidence type="ECO:0000256" key="4">
    <source>
        <dbReference type="ARBA" id="ARBA00022989"/>
    </source>
</evidence>
<feature type="transmembrane region" description="Helical" evidence="10">
    <location>
        <begin position="12"/>
        <end position="33"/>
    </location>
</feature>
<keyword evidence="6 10" id="KW-0472">Membrane</keyword>
<comment type="subcellular location">
    <subcellularLocation>
        <location evidence="1">Cell membrane</location>
        <topology evidence="1">Multi-pass membrane protein</topology>
    </subcellularLocation>
</comment>
<dbReference type="PANTHER" id="PTHR24246:SF27">
    <property type="entry name" value="ADENOSINE RECEPTOR, ISOFORM A"/>
    <property type="match status" value="1"/>
</dbReference>
<dbReference type="GO" id="GO:0001609">
    <property type="term" value="F:G protein-coupled adenosine receptor activity"/>
    <property type="evidence" value="ECO:0000318"/>
    <property type="project" value="GO_Central"/>
</dbReference>
<evidence type="ECO:0000256" key="7">
    <source>
        <dbReference type="ARBA" id="ARBA00023170"/>
    </source>
</evidence>
<dbReference type="Proteomes" id="UP000001593">
    <property type="component" value="Unassembled WGS sequence"/>
</dbReference>
<dbReference type="AlphaFoldDB" id="A7RY07"/>
<keyword evidence="7" id="KW-0675">Receptor</keyword>
<name>A7RY07_NEMVE</name>
<evidence type="ECO:0000256" key="5">
    <source>
        <dbReference type="ARBA" id="ARBA00023040"/>
    </source>
</evidence>
<sequence length="308" mass="34515">MVSNSEITSWCVVYGIEAFFIVLGNGLAAVVFLTCKSLHRRTYSLLASLAVADFLVGALAAPMFIAVLAQYYGWMSFDKHLGGAQRTIEILTSYASIVTLTMIALERLVAVIAPLRHATESKSSYVSAISLSWVIAILMASLSLLRDYHMAAGKAVFVILMVVMIICMVITCVSYSAIAVLLHKYNQSTFSSSHPERSKRERNLVTTLFIASVVFIVTWLPFQVLNWIFFFEPNSALSGHYIYVSKFLHFLNSLVNPVVYIFRMPEFRQGIREICRCYDETKRNEENAPPIGMDGSHYNPTVTEQGFI</sequence>
<gene>
    <name evidence="12" type="ORF">NEMVEDRAFT_v1g203822</name>
</gene>
<dbReference type="OMA" id="CCEESAP"/>
<dbReference type="GO" id="GO:0007186">
    <property type="term" value="P:G protein-coupled receptor signaling pathway"/>
    <property type="evidence" value="ECO:0000318"/>
    <property type="project" value="GO_Central"/>
</dbReference>
<evidence type="ECO:0000256" key="10">
    <source>
        <dbReference type="SAM" id="Phobius"/>
    </source>
</evidence>
<evidence type="ECO:0000313" key="13">
    <source>
        <dbReference type="Proteomes" id="UP000001593"/>
    </source>
</evidence>
<reference evidence="12 13" key="1">
    <citation type="journal article" date="2007" name="Science">
        <title>Sea anemone genome reveals ancestral eumetazoan gene repertoire and genomic organization.</title>
        <authorList>
            <person name="Putnam N.H."/>
            <person name="Srivastava M."/>
            <person name="Hellsten U."/>
            <person name="Dirks B."/>
            <person name="Chapman J."/>
            <person name="Salamov A."/>
            <person name="Terry A."/>
            <person name="Shapiro H."/>
            <person name="Lindquist E."/>
            <person name="Kapitonov V.V."/>
            <person name="Jurka J."/>
            <person name="Genikhovich G."/>
            <person name="Grigoriev I.V."/>
            <person name="Lucas S.M."/>
            <person name="Steele R.E."/>
            <person name="Finnerty J.R."/>
            <person name="Technau U."/>
            <person name="Martindale M.Q."/>
            <person name="Rokhsar D.S."/>
        </authorList>
    </citation>
    <scope>NUCLEOTIDE SEQUENCE [LARGE SCALE GENOMIC DNA]</scope>
    <source>
        <strain evidence="13">CH2 X CH6</strain>
    </source>
</reference>
<dbReference type="SMART" id="SM01381">
    <property type="entry name" value="7TM_GPCR_Srsx"/>
    <property type="match status" value="1"/>
</dbReference>
<feature type="transmembrane region" description="Helical" evidence="10">
    <location>
        <begin position="203"/>
        <end position="222"/>
    </location>
</feature>
<evidence type="ECO:0000256" key="9">
    <source>
        <dbReference type="ARBA" id="ARBA00023224"/>
    </source>
</evidence>
<evidence type="ECO:0000256" key="2">
    <source>
        <dbReference type="ARBA" id="ARBA00022475"/>
    </source>
</evidence>
<keyword evidence="13" id="KW-1185">Reference proteome</keyword>
<evidence type="ECO:0000256" key="8">
    <source>
        <dbReference type="ARBA" id="ARBA00023180"/>
    </source>
</evidence>
<feature type="transmembrane region" description="Helical" evidence="10">
    <location>
        <begin position="242"/>
        <end position="262"/>
    </location>
</feature>
<dbReference type="PROSITE" id="PS50262">
    <property type="entry name" value="G_PROTEIN_RECEP_F1_2"/>
    <property type="match status" value="1"/>
</dbReference>
<evidence type="ECO:0000259" key="11">
    <source>
        <dbReference type="PROSITE" id="PS50262"/>
    </source>
</evidence>
<dbReference type="PRINTS" id="PR00237">
    <property type="entry name" value="GPCRRHODOPSN"/>
</dbReference>
<dbReference type="eggNOG" id="KOG3656">
    <property type="taxonomic scope" value="Eukaryota"/>
</dbReference>
<dbReference type="KEGG" id="nve:5515514"/>
<feature type="transmembrane region" description="Helical" evidence="10">
    <location>
        <begin position="45"/>
        <end position="71"/>
    </location>
</feature>
<keyword evidence="2" id="KW-1003">Cell membrane</keyword>
<evidence type="ECO:0000256" key="3">
    <source>
        <dbReference type="ARBA" id="ARBA00022692"/>
    </source>
</evidence>
<feature type="transmembrane region" description="Helical" evidence="10">
    <location>
        <begin position="125"/>
        <end position="145"/>
    </location>
</feature>
<dbReference type="STRING" id="45351.A7RY07"/>
<feature type="transmembrane region" description="Helical" evidence="10">
    <location>
        <begin position="91"/>
        <end position="113"/>
    </location>
</feature>
<keyword evidence="3 10" id="KW-0812">Transmembrane</keyword>
<dbReference type="InterPro" id="IPR000276">
    <property type="entry name" value="GPCR_Rhodpsn"/>
</dbReference>
<dbReference type="EMBL" id="DS469552">
    <property type="protein sequence ID" value="EDO43556.1"/>
    <property type="molecule type" value="Genomic_DNA"/>
</dbReference>
<evidence type="ECO:0000256" key="6">
    <source>
        <dbReference type="ARBA" id="ARBA00023136"/>
    </source>
</evidence>
<proteinExistence type="predicted"/>
<dbReference type="PANTHER" id="PTHR24246">
    <property type="entry name" value="OLFACTORY RECEPTOR AND ADENOSINE RECEPTOR"/>
    <property type="match status" value="1"/>
</dbReference>
<dbReference type="SUPFAM" id="SSF81321">
    <property type="entry name" value="Family A G protein-coupled receptor-like"/>
    <property type="match status" value="1"/>
</dbReference>
<dbReference type="HOGENOM" id="CLU_009579_16_0_1"/>
<accession>A7RY07</accession>
<keyword evidence="8" id="KW-0325">Glycoprotein</keyword>
<keyword evidence="5" id="KW-0297">G-protein coupled receptor</keyword>
<evidence type="ECO:0000256" key="1">
    <source>
        <dbReference type="ARBA" id="ARBA00004651"/>
    </source>
</evidence>
<evidence type="ECO:0000313" key="12">
    <source>
        <dbReference type="EMBL" id="EDO43556.1"/>
    </source>
</evidence>
<feature type="transmembrane region" description="Helical" evidence="10">
    <location>
        <begin position="157"/>
        <end position="182"/>
    </location>
</feature>
<keyword evidence="9" id="KW-0807">Transducer</keyword>
<dbReference type="CDD" id="cd00637">
    <property type="entry name" value="7tm_classA_rhodopsin-like"/>
    <property type="match status" value="1"/>
</dbReference>
<dbReference type="InterPro" id="IPR017452">
    <property type="entry name" value="GPCR_Rhodpsn_7TM"/>
</dbReference>
<dbReference type="Gene3D" id="1.20.1070.10">
    <property type="entry name" value="Rhodopsin 7-helix transmembrane proteins"/>
    <property type="match status" value="1"/>
</dbReference>
<dbReference type="OrthoDB" id="5972415at2759"/>
<dbReference type="PhylomeDB" id="A7RY07"/>
<organism evidence="12 13">
    <name type="scientific">Nematostella vectensis</name>
    <name type="common">Starlet sea anemone</name>
    <dbReference type="NCBI Taxonomy" id="45351"/>
    <lineage>
        <taxon>Eukaryota</taxon>
        <taxon>Metazoa</taxon>
        <taxon>Cnidaria</taxon>
        <taxon>Anthozoa</taxon>
        <taxon>Hexacorallia</taxon>
        <taxon>Actiniaria</taxon>
        <taxon>Edwardsiidae</taxon>
        <taxon>Nematostella</taxon>
    </lineage>
</organism>
<dbReference type="Pfam" id="PF00001">
    <property type="entry name" value="7tm_1"/>
    <property type="match status" value="1"/>
</dbReference>
<dbReference type="FunCoup" id="A7RY07">
    <property type="interactions" value="49"/>
</dbReference>
<feature type="domain" description="G-protein coupled receptors family 1 profile" evidence="11">
    <location>
        <begin position="24"/>
        <end position="260"/>
    </location>
</feature>